<sequence>MNLEELNLVELSTYEVQEVDGGCPVCMWLQYGPHITSFLQGLTGIY</sequence>
<dbReference type="Proteomes" id="UP000245250">
    <property type="component" value="Chromosome"/>
</dbReference>
<dbReference type="AlphaFoldDB" id="A0A2S1YIA9"/>
<protein>
    <submittedName>
        <fullName evidence="1">Bacteriocin</fullName>
    </submittedName>
</protein>
<dbReference type="OrthoDB" id="1372288at2"/>
<gene>
    <name evidence="1" type="ORF">HYN56_05945</name>
</gene>
<keyword evidence="2" id="KW-1185">Reference proteome</keyword>
<name>A0A2S1YIA9_9FLAO</name>
<dbReference type="EMBL" id="CP029255">
    <property type="protein sequence ID" value="AWK03790.1"/>
    <property type="molecule type" value="Genomic_DNA"/>
</dbReference>
<proteinExistence type="predicted"/>
<dbReference type="RefSeq" id="WP_109191337.1">
    <property type="nucleotide sequence ID" value="NZ_CP029255.1"/>
</dbReference>
<dbReference type="KEGG" id="fcr:HYN56_05945"/>
<evidence type="ECO:0000313" key="2">
    <source>
        <dbReference type="Proteomes" id="UP000245250"/>
    </source>
</evidence>
<reference evidence="1 2" key="1">
    <citation type="submission" date="2018-05" db="EMBL/GenBank/DDBJ databases">
        <title>Genome sequencing of Flavobacterium sp. HYN0056.</title>
        <authorList>
            <person name="Yi H."/>
            <person name="Baek C."/>
        </authorList>
    </citation>
    <scope>NUCLEOTIDE SEQUENCE [LARGE SCALE GENOMIC DNA]</scope>
    <source>
        <strain evidence="1 2">HYN0056</strain>
    </source>
</reference>
<accession>A0A2S1YIA9</accession>
<organism evidence="1 2">
    <name type="scientific">Flavobacterium crocinum</name>
    <dbReference type="NCBI Taxonomy" id="2183896"/>
    <lineage>
        <taxon>Bacteria</taxon>
        <taxon>Pseudomonadati</taxon>
        <taxon>Bacteroidota</taxon>
        <taxon>Flavobacteriia</taxon>
        <taxon>Flavobacteriales</taxon>
        <taxon>Flavobacteriaceae</taxon>
        <taxon>Flavobacterium</taxon>
    </lineage>
</organism>
<evidence type="ECO:0000313" key="1">
    <source>
        <dbReference type="EMBL" id="AWK03790.1"/>
    </source>
</evidence>